<gene>
    <name evidence="1" type="ORF">HX900_17480</name>
</gene>
<comment type="caution">
    <text evidence="1">The sequence shown here is derived from an EMBL/GenBank/DDBJ whole genome shotgun (WGS) entry which is preliminary data.</text>
</comment>
<name>A0A7Z0RNT1_9HYPH</name>
<accession>A0A7Z0RNT1</accession>
<evidence type="ECO:0000313" key="1">
    <source>
        <dbReference type="EMBL" id="NZD62898.1"/>
    </source>
</evidence>
<sequence>MTILSVVQNVCLAVGLPKPDAVMSSTDREMLELVRLAGDVAADIRDVEFDWQALQVIKEFNGDGVSAAFDLPADYARMKTKSTLWSSRWLWGMEHITDTDEWLELLTLPYVAVSGQWIIYGDQLHILPVLEAADTLKFIYISNLIVKPASGPNKAAFDADTDTLRLSERALELGMIYRYRDQKGVASDDDQDAYDHALYTAMNNDKGSKPVVSGNPRRTFSNVQRAFPFKVSP</sequence>
<dbReference type="Pfam" id="PF24175">
    <property type="entry name" value="SU10_adaptor"/>
    <property type="match status" value="1"/>
</dbReference>
<organism evidence="1 2">
    <name type="scientific">Rhizobium changzhiense</name>
    <dbReference type="NCBI Taxonomy" id="2692317"/>
    <lineage>
        <taxon>Bacteria</taxon>
        <taxon>Pseudomonadati</taxon>
        <taxon>Pseudomonadota</taxon>
        <taxon>Alphaproteobacteria</taxon>
        <taxon>Hyphomicrobiales</taxon>
        <taxon>Rhizobiaceae</taxon>
        <taxon>Rhizobium/Agrobacterium group</taxon>
        <taxon>Rhizobium</taxon>
    </lineage>
</organism>
<evidence type="ECO:0000313" key="2">
    <source>
        <dbReference type="Proteomes" id="UP000532162"/>
    </source>
</evidence>
<proteinExistence type="predicted"/>
<dbReference type="EMBL" id="JACCPJ010000002">
    <property type="protein sequence ID" value="NZD62898.1"/>
    <property type="molecule type" value="Genomic_DNA"/>
</dbReference>
<dbReference type="AlphaFoldDB" id="A0A7Z0RNT1"/>
<reference evidence="1 2" key="1">
    <citation type="submission" date="2020-07" db="EMBL/GenBank/DDBJ databases">
        <authorList>
            <person name="Sun Q."/>
        </authorList>
    </citation>
    <scope>NUCLEOTIDE SEQUENCE [LARGE SCALE GENOMIC DNA]</scope>
    <source>
        <strain evidence="1 2">WYCCWR 11290</strain>
    </source>
</reference>
<dbReference type="RefSeq" id="WP_180695257.1">
    <property type="nucleotide sequence ID" value="NZ_JACCPJ010000002.1"/>
</dbReference>
<dbReference type="Proteomes" id="UP000532162">
    <property type="component" value="Unassembled WGS sequence"/>
</dbReference>
<dbReference type="InterPro" id="IPR056209">
    <property type="entry name" value="SU10_adaptor"/>
</dbReference>
<protein>
    <submittedName>
        <fullName evidence="1">Uncharacterized protein</fullName>
    </submittedName>
</protein>